<keyword evidence="3" id="KW-1185">Reference proteome</keyword>
<comment type="caution">
    <text evidence="2">The sequence shown here is derived from an EMBL/GenBank/DDBJ whole genome shotgun (WGS) entry which is preliminary data.</text>
</comment>
<gene>
    <name evidence="2" type="ORF">K7X08_002509</name>
</gene>
<evidence type="ECO:0000256" key="1">
    <source>
        <dbReference type="SAM" id="MobiDB-lite"/>
    </source>
</evidence>
<accession>A0A9Q1LPB9</accession>
<dbReference type="EMBL" id="JAJAGQ010000015">
    <property type="protein sequence ID" value="KAJ8541693.1"/>
    <property type="molecule type" value="Genomic_DNA"/>
</dbReference>
<dbReference type="AlphaFoldDB" id="A0A9Q1LPB9"/>
<feature type="region of interest" description="Disordered" evidence="1">
    <location>
        <begin position="77"/>
        <end position="99"/>
    </location>
</feature>
<sequence length="99" mass="10729">MHCGVNVGRSEARNMMGLWRLRPKHTYLLPRPSVVAETTGPYRIGPEVRLGNLLSRGWRRRKIGVVGPLATGPGPLPGGPWLGPVGLRPTATVPGSPYR</sequence>
<organism evidence="2 3">
    <name type="scientific">Anisodus acutangulus</name>
    <dbReference type="NCBI Taxonomy" id="402998"/>
    <lineage>
        <taxon>Eukaryota</taxon>
        <taxon>Viridiplantae</taxon>
        <taxon>Streptophyta</taxon>
        <taxon>Embryophyta</taxon>
        <taxon>Tracheophyta</taxon>
        <taxon>Spermatophyta</taxon>
        <taxon>Magnoliopsida</taxon>
        <taxon>eudicotyledons</taxon>
        <taxon>Gunneridae</taxon>
        <taxon>Pentapetalae</taxon>
        <taxon>asterids</taxon>
        <taxon>lamiids</taxon>
        <taxon>Solanales</taxon>
        <taxon>Solanaceae</taxon>
        <taxon>Solanoideae</taxon>
        <taxon>Hyoscyameae</taxon>
        <taxon>Anisodus</taxon>
    </lineage>
</organism>
<evidence type="ECO:0000313" key="2">
    <source>
        <dbReference type="EMBL" id="KAJ8541693.1"/>
    </source>
</evidence>
<protein>
    <submittedName>
        <fullName evidence="2">Uncharacterized protein</fullName>
    </submittedName>
</protein>
<dbReference type="Proteomes" id="UP001152561">
    <property type="component" value="Unassembled WGS sequence"/>
</dbReference>
<proteinExistence type="predicted"/>
<evidence type="ECO:0000313" key="3">
    <source>
        <dbReference type="Proteomes" id="UP001152561"/>
    </source>
</evidence>
<name>A0A9Q1LPB9_9SOLA</name>
<reference evidence="3" key="1">
    <citation type="journal article" date="2023" name="Proc. Natl. Acad. Sci. U.S.A.">
        <title>Genomic and structural basis for evolution of tropane alkaloid biosynthesis.</title>
        <authorList>
            <person name="Wanga Y.-J."/>
            <person name="Taina T."/>
            <person name="Yua J.-Y."/>
            <person name="Lia J."/>
            <person name="Xua B."/>
            <person name="Chenc J."/>
            <person name="D'Auriad J.C."/>
            <person name="Huanga J.-P."/>
            <person name="Huanga S.-X."/>
        </authorList>
    </citation>
    <scope>NUCLEOTIDE SEQUENCE [LARGE SCALE GENOMIC DNA]</scope>
    <source>
        <strain evidence="3">cv. KIB-2019</strain>
    </source>
</reference>